<keyword evidence="4" id="KW-0067">ATP-binding</keyword>
<dbReference type="Gene3D" id="1.10.510.10">
    <property type="entry name" value="Transferase(Phosphotransferase) domain 1"/>
    <property type="match status" value="1"/>
</dbReference>
<keyword evidence="7" id="KW-1185">Reference proteome</keyword>
<name>A0AAW0D7M1_9AGAR</name>
<evidence type="ECO:0000256" key="4">
    <source>
        <dbReference type="ARBA" id="ARBA00022840"/>
    </source>
</evidence>
<gene>
    <name evidence="6" type="ORF">VNI00_006838</name>
</gene>
<protein>
    <recommendedName>
        <fullName evidence="5">Protein kinase domain-containing protein</fullName>
    </recommendedName>
</protein>
<dbReference type="InterPro" id="IPR011009">
    <property type="entry name" value="Kinase-like_dom_sf"/>
</dbReference>
<keyword evidence="1" id="KW-0808">Transferase</keyword>
<organism evidence="6 7">
    <name type="scientific">Paramarasmius palmivorus</name>
    <dbReference type="NCBI Taxonomy" id="297713"/>
    <lineage>
        <taxon>Eukaryota</taxon>
        <taxon>Fungi</taxon>
        <taxon>Dikarya</taxon>
        <taxon>Basidiomycota</taxon>
        <taxon>Agaricomycotina</taxon>
        <taxon>Agaricomycetes</taxon>
        <taxon>Agaricomycetidae</taxon>
        <taxon>Agaricales</taxon>
        <taxon>Marasmiineae</taxon>
        <taxon>Marasmiaceae</taxon>
        <taxon>Paramarasmius</taxon>
    </lineage>
</organism>
<dbReference type="InterPro" id="IPR001245">
    <property type="entry name" value="Ser-Thr/Tyr_kinase_cat_dom"/>
</dbReference>
<dbReference type="InterPro" id="IPR000719">
    <property type="entry name" value="Prot_kinase_dom"/>
</dbReference>
<dbReference type="PIRSF" id="PIRSF000654">
    <property type="entry name" value="Integrin-linked_kinase"/>
    <property type="match status" value="1"/>
</dbReference>
<dbReference type="SUPFAM" id="SSF56112">
    <property type="entry name" value="Protein kinase-like (PK-like)"/>
    <property type="match status" value="1"/>
</dbReference>
<keyword evidence="2" id="KW-0547">Nucleotide-binding</keyword>
<dbReference type="GO" id="GO:0005524">
    <property type="term" value="F:ATP binding"/>
    <property type="evidence" value="ECO:0007669"/>
    <property type="project" value="UniProtKB-KW"/>
</dbReference>
<sequence length="315" mass="35508">MEMYVGCDSDTVETVHHHSLLLLADDALSVKDTAGLSADHSTTTYRGEDKRGSLFAVRVWREKCSELETRKRFMKRLERELLVWHNLQHANLAPLHGLTFTYGKWPASVTPYYRNGNINEYLAKHSKKDVLRLLCGVAKGLSHLHSREPPVAHGDVRGCNIFIDDDGSPVLTNIGTNHLPIPPNWIIASDDGTRWMAPEIMLSDVTISPMVAYEDSRLQVTPASDVYSFGMTILEVYTGRVPYAHKRFYGGVIHDVVNGIRPPRPDSGSSPCLTDEIWEVITSCWEQDPCRRPTIDAVLRRLRILHKTSLLKPSL</sequence>
<feature type="domain" description="Protein kinase" evidence="5">
    <location>
        <begin position="30"/>
        <end position="309"/>
    </location>
</feature>
<accession>A0AAW0D7M1</accession>
<keyword evidence="3" id="KW-0418">Kinase</keyword>
<evidence type="ECO:0000313" key="6">
    <source>
        <dbReference type="EMBL" id="KAK7047172.1"/>
    </source>
</evidence>
<dbReference type="PANTHER" id="PTHR44329">
    <property type="entry name" value="SERINE/THREONINE-PROTEIN KINASE TNNI3K-RELATED"/>
    <property type="match status" value="1"/>
</dbReference>
<evidence type="ECO:0000259" key="5">
    <source>
        <dbReference type="PROSITE" id="PS50011"/>
    </source>
</evidence>
<dbReference type="Proteomes" id="UP001383192">
    <property type="component" value="Unassembled WGS sequence"/>
</dbReference>
<dbReference type="EMBL" id="JAYKXP010000021">
    <property type="protein sequence ID" value="KAK7047172.1"/>
    <property type="molecule type" value="Genomic_DNA"/>
</dbReference>
<evidence type="ECO:0000256" key="2">
    <source>
        <dbReference type="ARBA" id="ARBA00022741"/>
    </source>
</evidence>
<dbReference type="PANTHER" id="PTHR44329:SF288">
    <property type="entry name" value="MITOGEN-ACTIVATED PROTEIN KINASE KINASE KINASE 20"/>
    <property type="match status" value="1"/>
</dbReference>
<evidence type="ECO:0000313" key="7">
    <source>
        <dbReference type="Proteomes" id="UP001383192"/>
    </source>
</evidence>
<reference evidence="6 7" key="1">
    <citation type="submission" date="2024-01" db="EMBL/GenBank/DDBJ databases">
        <title>A draft genome for a cacao thread blight-causing isolate of Paramarasmius palmivorus.</title>
        <authorList>
            <person name="Baruah I.K."/>
            <person name="Bukari Y."/>
            <person name="Amoako-Attah I."/>
            <person name="Meinhardt L.W."/>
            <person name="Bailey B.A."/>
            <person name="Cohen S.P."/>
        </authorList>
    </citation>
    <scope>NUCLEOTIDE SEQUENCE [LARGE SCALE GENOMIC DNA]</scope>
    <source>
        <strain evidence="6 7">GH-12</strain>
    </source>
</reference>
<proteinExistence type="predicted"/>
<dbReference type="AlphaFoldDB" id="A0AAW0D7M1"/>
<evidence type="ECO:0000256" key="3">
    <source>
        <dbReference type="ARBA" id="ARBA00022777"/>
    </source>
</evidence>
<dbReference type="Pfam" id="PF07714">
    <property type="entry name" value="PK_Tyr_Ser-Thr"/>
    <property type="match status" value="1"/>
</dbReference>
<dbReference type="GO" id="GO:0004674">
    <property type="term" value="F:protein serine/threonine kinase activity"/>
    <property type="evidence" value="ECO:0007669"/>
    <property type="project" value="TreeGrafter"/>
</dbReference>
<dbReference type="InterPro" id="IPR051681">
    <property type="entry name" value="Ser/Thr_Kinases-Pseudokinases"/>
</dbReference>
<comment type="caution">
    <text evidence="6">The sequence shown here is derived from an EMBL/GenBank/DDBJ whole genome shotgun (WGS) entry which is preliminary data.</text>
</comment>
<dbReference type="PROSITE" id="PS50011">
    <property type="entry name" value="PROTEIN_KINASE_DOM"/>
    <property type="match status" value="1"/>
</dbReference>
<evidence type="ECO:0000256" key="1">
    <source>
        <dbReference type="ARBA" id="ARBA00022679"/>
    </source>
</evidence>